<dbReference type="PIRSF" id="PIRSF000110">
    <property type="entry name" value="G6PD"/>
    <property type="match status" value="1"/>
</dbReference>
<feature type="binding site" evidence="6">
    <location>
        <position position="323"/>
    </location>
    <ligand>
        <name>substrate</name>
    </ligand>
</feature>
<feature type="binding site" evidence="6">
    <location>
        <position position="175"/>
    </location>
    <ligand>
        <name>substrate</name>
    </ligand>
</feature>
<evidence type="ECO:0000256" key="4">
    <source>
        <dbReference type="ARBA" id="ARBA00023002"/>
    </source>
</evidence>
<dbReference type="Pfam" id="PF00479">
    <property type="entry name" value="G6PD_N"/>
    <property type="match status" value="1"/>
</dbReference>
<keyword evidence="2 6" id="KW-0313">Glucose metabolism</keyword>
<feature type="binding site" evidence="6">
    <location>
        <begin position="18"/>
        <end position="25"/>
    </location>
    <ligand>
        <name>NADP(+)</name>
        <dbReference type="ChEBI" id="CHEBI:58349"/>
    </ligand>
</feature>
<dbReference type="InterPro" id="IPR022675">
    <property type="entry name" value="G6P_DH_C"/>
</dbReference>
<dbReference type="EMBL" id="JBHSQK010000019">
    <property type="protein sequence ID" value="MFC5948741.1"/>
    <property type="molecule type" value="Genomic_DNA"/>
</dbReference>
<keyword evidence="4 6" id="KW-0560">Oxidoreductase</keyword>
<feature type="active site" description="Proton acceptor" evidence="6">
    <location>
        <position position="237"/>
    </location>
</feature>
<dbReference type="Gene3D" id="3.40.50.720">
    <property type="entry name" value="NAD(P)-binding Rossmann-like Domain"/>
    <property type="match status" value="1"/>
</dbReference>
<dbReference type="SUPFAM" id="SSF51735">
    <property type="entry name" value="NAD(P)-binding Rossmann-fold domains"/>
    <property type="match status" value="1"/>
</dbReference>
<comment type="caution">
    <text evidence="9">The sequence shown here is derived from an EMBL/GenBank/DDBJ whole genome shotgun (WGS) entry which is preliminary data.</text>
</comment>
<dbReference type="RefSeq" id="WP_379565797.1">
    <property type="nucleotide sequence ID" value="NZ_JBHSQK010000019.1"/>
</dbReference>
<comment type="pathway">
    <text evidence="1 6">Carbohydrate degradation; pentose phosphate pathway; D-ribulose 5-phosphate from D-glucose 6-phosphate (oxidative stage): step 1/3.</text>
</comment>
<evidence type="ECO:0000313" key="10">
    <source>
        <dbReference type="Proteomes" id="UP001596119"/>
    </source>
</evidence>
<dbReference type="PANTHER" id="PTHR23429:SF0">
    <property type="entry name" value="GLUCOSE-6-PHOSPHATE 1-DEHYDROGENASE"/>
    <property type="match status" value="1"/>
</dbReference>
<proteinExistence type="inferred from homology"/>
<comment type="catalytic activity">
    <reaction evidence="6">
        <text>D-glucose 6-phosphate + NADP(+) = 6-phospho-D-glucono-1,5-lactone + NADPH + H(+)</text>
        <dbReference type="Rhea" id="RHEA:15841"/>
        <dbReference type="ChEBI" id="CHEBI:15378"/>
        <dbReference type="ChEBI" id="CHEBI:57783"/>
        <dbReference type="ChEBI" id="CHEBI:57955"/>
        <dbReference type="ChEBI" id="CHEBI:58349"/>
        <dbReference type="ChEBI" id="CHEBI:61548"/>
        <dbReference type="EC" id="1.1.1.49"/>
    </reaction>
</comment>
<feature type="binding site" evidence="6">
    <location>
        <position position="232"/>
    </location>
    <ligand>
        <name>substrate</name>
    </ligand>
</feature>
<comment type="similarity">
    <text evidence="6">Belongs to the glucose-6-phosphate dehydrogenase family.</text>
</comment>
<evidence type="ECO:0000259" key="7">
    <source>
        <dbReference type="Pfam" id="PF00479"/>
    </source>
</evidence>
<evidence type="ECO:0000256" key="2">
    <source>
        <dbReference type="ARBA" id="ARBA00022526"/>
    </source>
</evidence>
<dbReference type="NCBIfam" id="TIGR00871">
    <property type="entry name" value="zwf"/>
    <property type="match status" value="1"/>
</dbReference>
<dbReference type="InterPro" id="IPR036291">
    <property type="entry name" value="NAD(P)-bd_dom_sf"/>
</dbReference>
<dbReference type="GO" id="GO:0004345">
    <property type="term" value="F:glucose-6-phosphate dehydrogenase activity"/>
    <property type="evidence" value="ECO:0007669"/>
    <property type="project" value="UniProtKB-EC"/>
</dbReference>
<name>A0ABW1I4X3_9PSEU</name>
<feature type="binding site" evidence="6">
    <location>
        <begin position="91"/>
        <end position="92"/>
    </location>
    <ligand>
        <name>NADP(+)</name>
        <dbReference type="ChEBI" id="CHEBI:58349"/>
    </ligand>
</feature>
<accession>A0ABW1I4X3</accession>
<evidence type="ECO:0000256" key="6">
    <source>
        <dbReference type="HAMAP-Rule" id="MF_00966"/>
    </source>
</evidence>
<organism evidence="9 10">
    <name type="scientific">Pseudonocardia lutea</name>
    <dbReference type="NCBI Taxonomy" id="2172015"/>
    <lineage>
        <taxon>Bacteria</taxon>
        <taxon>Bacillati</taxon>
        <taxon>Actinomycetota</taxon>
        <taxon>Actinomycetes</taxon>
        <taxon>Pseudonocardiales</taxon>
        <taxon>Pseudonocardiaceae</taxon>
        <taxon>Pseudonocardia</taxon>
    </lineage>
</organism>
<dbReference type="Proteomes" id="UP001596119">
    <property type="component" value="Unassembled WGS sequence"/>
</dbReference>
<dbReference type="PANTHER" id="PTHR23429">
    <property type="entry name" value="GLUCOSE-6-PHOSPHATE 1-DEHYDROGENASE G6PD"/>
    <property type="match status" value="1"/>
</dbReference>
<protein>
    <recommendedName>
        <fullName evidence="6">Glucose-6-phosphate 1-dehydrogenase</fullName>
        <shortName evidence="6">G6PD</shortName>
        <ecNumber evidence="6">1.1.1.49</ecNumber>
    </recommendedName>
</protein>
<gene>
    <name evidence="6 9" type="primary">zwf</name>
    <name evidence="9" type="ORF">ACFQH9_10690</name>
</gene>
<evidence type="ECO:0000256" key="5">
    <source>
        <dbReference type="ARBA" id="ARBA00023277"/>
    </source>
</evidence>
<dbReference type="InterPro" id="IPR022674">
    <property type="entry name" value="G6P_DH_NAD-bd"/>
</dbReference>
<evidence type="ECO:0000256" key="1">
    <source>
        <dbReference type="ARBA" id="ARBA00004937"/>
    </source>
</evidence>
<dbReference type="PRINTS" id="PR00079">
    <property type="entry name" value="G6PDHDRGNASE"/>
</dbReference>
<feature type="binding site" evidence="6">
    <location>
        <position position="145"/>
    </location>
    <ligand>
        <name>NADP(+)</name>
        <dbReference type="ChEBI" id="CHEBI:58349"/>
    </ligand>
</feature>
<comment type="function">
    <text evidence="6">Catalyzes the oxidation of glucose 6-phosphate to 6-phosphogluconolactone.</text>
</comment>
<evidence type="ECO:0000259" key="8">
    <source>
        <dbReference type="Pfam" id="PF02781"/>
    </source>
</evidence>
<feature type="binding site" evidence="6">
    <location>
        <position position="213"/>
    </location>
    <ligand>
        <name>substrate</name>
    </ligand>
</feature>
<sequence>MTAETTAGDGVDALVIFGATGDLAKLETFPALVGLVDRGVLTVPVIGVAKSGWNVDRFREYAAQSLRLNGMDPDSAPARTMLGLLRYVDGDLADSATYEAMSREMGPDCRRVLYYLEVPPALFARIAEGISGAGRAEGARVMVEKPFGTDLTSAIALNATMHRYFPEDAIYRVDHWLGLDPLNDVLVARFANSMIEPLLNRDHVESIQITMAEAFDVADRGHFYDRTGAIRDVVQNHMLQVLATVVADPPDGSGEDSWLDAKARLVSAIRPLTPVDTVRGQYDGYREVPGVDPLSTVESYVAVRLAVQTWRWAGVPVLIRAGKTMPVTATEVSIRFRGVPLDLFGVNTGHLTNALRFRIWPDTRISLSLAGKKPGAGREVQMQDLVFTEGAGTDMRPYDRLIGAALTGTRVLFARQDTVEAAWRVVDPVLGDAVPVHGYQRGTWGPKEADALLPDGDAWHDPVV</sequence>
<keyword evidence="5 6" id="KW-0119">Carbohydrate metabolism</keyword>
<dbReference type="Gene3D" id="3.30.360.10">
    <property type="entry name" value="Dihydrodipicolinate Reductase, domain 2"/>
    <property type="match status" value="1"/>
</dbReference>
<dbReference type="Pfam" id="PF02781">
    <property type="entry name" value="G6PD_C"/>
    <property type="match status" value="1"/>
</dbReference>
<dbReference type="HAMAP" id="MF_00966">
    <property type="entry name" value="G6PD"/>
    <property type="match status" value="1"/>
</dbReference>
<keyword evidence="3 6" id="KW-0521">NADP</keyword>
<dbReference type="InterPro" id="IPR001282">
    <property type="entry name" value="G6P_DH"/>
</dbReference>
<reference evidence="10" key="1">
    <citation type="journal article" date="2019" name="Int. J. Syst. Evol. Microbiol.">
        <title>The Global Catalogue of Microorganisms (GCM) 10K type strain sequencing project: providing services to taxonomists for standard genome sequencing and annotation.</title>
        <authorList>
            <consortium name="The Broad Institute Genomics Platform"/>
            <consortium name="The Broad Institute Genome Sequencing Center for Infectious Disease"/>
            <person name="Wu L."/>
            <person name="Ma J."/>
        </authorList>
    </citation>
    <scope>NUCLEOTIDE SEQUENCE [LARGE SCALE GENOMIC DNA]</scope>
    <source>
        <strain evidence="10">CGMCC 4.7397</strain>
    </source>
</reference>
<comment type="caution">
    <text evidence="6">Lacks conserved residue(s) required for the propagation of feature annotation.</text>
</comment>
<feature type="domain" description="Glucose-6-phosphate dehydrogenase C-terminal" evidence="8">
    <location>
        <begin position="186"/>
        <end position="459"/>
    </location>
</feature>
<dbReference type="EC" id="1.1.1.49" evidence="6"/>
<dbReference type="SUPFAM" id="SSF55347">
    <property type="entry name" value="Glyceraldehyde-3-phosphate dehydrogenase-like, C-terminal domain"/>
    <property type="match status" value="1"/>
</dbReference>
<evidence type="ECO:0000256" key="3">
    <source>
        <dbReference type="ARBA" id="ARBA00022857"/>
    </source>
</evidence>
<keyword evidence="10" id="KW-1185">Reference proteome</keyword>
<feature type="domain" description="Glucose-6-phosphate dehydrogenase NAD-binding" evidence="7">
    <location>
        <begin position="15"/>
        <end position="178"/>
    </location>
</feature>
<evidence type="ECO:0000313" key="9">
    <source>
        <dbReference type="EMBL" id="MFC5948741.1"/>
    </source>
</evidence>